<keyword evidence="1" id="KW-1133">Transmembrane helix</keyword>
<organism evidence="2 3">
    <name type="scientific">Rubellimicrobium mesophilum DSM 19309</name>
    <dbReference type="NCBI Taxonomy" id="442562"/>
    <lineage>
        <taxon>Bacteria</taxon>
        <taxon>Pseudomonadati</taxon>
        <taxon>Pseudomonadota</taxon>
        <taxon>Alphaproteobacteria</taxon>
        <taxon>Rhodobacterales</taxon>
        <taxon>Roseobacteraceae</taxon>
        <taxon>Rubellimicrobium</taxon>
    </lineage>
</organism>
<dbReference type="EMBL" id="AOSK01000065">
    <property type="protein sequence ID" value="EYD75874.1"/>
    <property type="molecule type" value="Genomic_DNA"/>
</dbReference>
<gene>
    <name evidence="2" type="ORF">Rumeso_02656</name>
</gene>
<evidence type="ECO:0000313" key="3">
    <source>
        <dbReference type="Proteomes" id="UP000019666"/>
    </source>
</evidence>
<protein>
    <submittedName>
        <fullName evidence="2">Uncharacterized protein</fullName>
    </submittedName>
</protein>
<keyword evidence="3" id="KW-1185">Reference proteome</keyword>
<sequence>MVRLGKRAATEGNPQGHRDGVAPLLLIFVLMVGLAFAGSVGDRMAGTPQLTAPADD</sequence>
<name>A0A017HQ27_9RHOB</name>
<reference evidence="2 3" key="1">
    <citation type="submission" date="2013-02" db="EMBL/GenBank/DDBJ databases">
        <authorList>
            <person name="Fiebig A."/>
            <person name="Goeker M."/>
            <person name="Klenk H.-P.P."/>
        </authorList>
    </citation>
    <scope>NUCLEOTIDE SEQUENCE [LARGE SCALE GENOMIC DNA]</scope>
    <source>
        <strain evidence="2 3">DSM 19309</strain>
    </source>
</reference>
<feature type="transmembrane region" description="Helical" evidence="1">
    <location>
        <begin position="21"/>
        <end position="40"/>
    </location>
</feature>
<dbReference type="AlphaFoldDB" id="A0A017HQ27"/>
<dbReference type="HOGENOM" id="CLU_3011550_0_0_5"/>
<comment type="caution">
    <text evidence="2">The sequence shown here is derived from an EMBL/GenBank/DDBJ whole genome shotgun (WGS) entry which is preliminary data.</text>
</comment>
<proteinExistence type="predicted"/>
<dbReference type="Proteomes" id="UP000019666">
    <property type="component" value="Unassembled WGS sequence"/>
</dbReference>
<evidence type="ECO:0000256" key="1">
    <source>
        <dbReference type="SAM" id="Phobius"/>
    </source>
</evidence>
<keyword evidence="1" id="KW-0812">Transmembrane</keyword>
<evidence type="ECO:0000313" key="2">
    <source>
        <dbReference type="EMBL" id="EYD75874.1"/>
    </source>
</evidence>
<accession>A0A017HQ27</accession>
<keyword evidence="1" id="KW-0472">Membrane</keyword>